<dbReference type="Gene3D" id="1.10.287.130">
    <property type="match status" value="1"/>
</dbReference>
<dbReference type="Gene3D" id="3.30.565.10">
    <property type="entry name" value="Histidine kinase-like ATPase, C-terminal domain"/>
    <property type="match status" value="1"/>
</dbReference>
<dbReference type="eggNOG" id="COG2202">
    <property type="taxonomic scope" value="Bacteria"/>
</dbReference>
<dbReference type="CDD" id="cd00082">
    <property type="entry name" value="HisKA"/>
    <property type="match status" value="1"/>
</dbReference>
<keyword evidence="15" id="KW-0175">Coiled coil</keyword>
<organism evidence="19 20">
    <name type="scientific">Thiorhodovibrio frisius</name>
    <dbReference type="NCBI Taxonomy" id="631362"/>
    <lineage>
        <taxon>Bacteria</taxon>
        <taxon>Pseudomonadati</taxon>
        <taxon>Pseudomonadota</taxon>
        <taxon>Gammaproteobacteria</taxon>
        <taxon>Chromatiales</taxon>
        <taxon>Chromatiaceae</taxon>
        <taxon>Thiorhodovibrio</taxon>
    </lineage>
</organism>
<evidence type="ECO:0000256" key="7">
    <source>
        <dbReference type="ARBA" id="ARBA00022741"/>
    </source>
</evidence>
<keyword evidence="10 17" id="KW-1133">Transmembrane helix</keyword>
<keyword evidence="5" id="KW-0808">Transferase</keyword>
<dbReference type="EMBL" id="JH603168">
    <property type="protein sequence ID" value="EIC23570.1"/>
    <property type="molecule type" value="Genomic_DNA"/>
</dbReference>
<dbReference type="PANTHER" id="PTHR45339">
    <property type="entry name" value="HYBRID SIGNAL TRANSDUCTION HISTIDINE KINASE J"/>
    <property type="match status" value="1"/>
</dbReference>
<comment type="subcellular location">
    <subcellularLocation>
        <location evidence="2">Membrane</location>
        <topology evidence="2">Multi-pass membrane protein</topology>
    </subcellularLocation>
</comment>
<evidence type="ECO:0000256" key="17">
    <source>
        <dbReference type="SAM" id="Phobius"/>
    </source>
</evidence>
<keyword evidence="4" id="KW-0597">Phosphoprotein</keyword>
<dbReference type="GO" id="GO:0005524">
    <property type="term" value="F:ATP binding"/>
    <property type="evidence" value="ECO:0007669"/>
    <property type="project" value="UniProtKB-KW"/>
</dbReference>
<evidence type="ECO:0000256" key="11">
    <source>
        <dbReference type="ARBA" id="ARBA00023012"/>
    </source>
</evidence>
<dbReference type="SMART" id="SM00388">
    <property type="entry name" value="HisKA"/>
    <property type="match status" value="1"/>
</dbReference>
<evidence type="ECO:0000313" key="19">
    <source>
        <dbReference type="EMBL" id="EIC23570.1"/>
    </source>
</evidence>
<dbReference type="RefSeq" id="WP_009147653.1">
    <property type="nucleotide sequence ID" value="NZ_CP121471.1"/>
</dbReference>
<evidence type="ECO:0000313" key="20">
    <source>
        <dbReference type="Proteomes" id="UP000002964"/>
    </source>
</evidence>
<feature type="compositionally biased region" description="Basic and acidic residues" evidence="16">
    <location>
        <begin position="656"/>
        <end position="665"/>
    </location>
</feature>
<evidence type="ECO:0000256" key="1">
    <source>
        <dbReference type="ARBA" id="ARBA00000085"/>
    </source>
</evidence>
<dbReference type="InterPro" id="IPR003594">
    <property type="entry name" value="HATPase_dom"/>
</dbReference>
<dbReference type="SUPFAM" id="SSF55874">
    <property type="entry name" value="ATPase domain of HSP90 chaperone/DNA topoisomerase II/histidine kinase"/>
    <property type="match status" value="1"/>
</dbReference>
<keyword evidence="7" id="KW-0547">Nucleotide-binding</keyword>
<evidence type="ECO:0000256" key="4">
    <source>
        <dbReference type="ARBA" id="ARBA00022553"/>
    </source>
</evidence>
<dbReference type="SUPFAM" id="SSF47384">
    <property type="entry name" value="Homodimeric domain of signal transducing histidine kinase"/>
    <property type="match status" value="1"/>
</dbReference>
<feature type="region of interest" description="Disordered" evidence="16">
    <location>
        <begin position="646"/>
        <end position="665"/>
    </location>
</feature>
<feature type="domain" description="Histidine kinase" evidence="18">
    <location>
        <begin position="280"/>
        <end position="501"/>
    </location>
</feature>
<evidence type="ECO:0000256" key="15">
    <source>
        <dbReference type="SAM" id="Coils"/>
    </source>
</evidence>
<dbReference type="PANTHER" id="PTHR45339:SF1">
    <property type="entry name" value="HYBRID SIGNAL TRANSDUCTION HISTIDINE KINASE J"/>
    <property type="match status" value="1"/>
</dbReference>
<dbReference type="Proteomes" id="UP000002964">
    <property type="component" value="Unassembled WGS sequence"/>
</dbReference>
<dbReference type="InterPro" id="IPR029095">
    <property type="entry name" value="NarX-like_N"/>
</dbReference>
<dbReference type="EC" id="2.7.13.3" evidence="3"/>
<dbReference type="CDD" id="cd16922">
    <property type="entry name" value="HATPase_EvgS-ArcB-TorS-like"/>
    <property type="match status" value="1"/>
</dbReference>
<sequence length="665" mass="72907">MSSTEQRLSRSLTGRYLIGLALIACLATTAWISLELVITTHESTAAIVNVSGRQRMLSQRTALFAMELVNAPPSERPGVREQLRQTLDLMEHSHQGLIHGDPDMKLPSQQSEPVRAMYFDGEDALDSQVRRYLEAARLLANADDAQLNIEHPALRYLLMVGPGVLLEALDAMVSQYQREGEAAVRTLHRIETVVWLLTLLLLVSEALFIFRPFNQQMSQLIGRLKDAQRDLEQHTETLEEQVAARTQELQAHREHLEERVAQRTAELEAANATKSAFLANMGHEIRTPMNAIMGFSQLCMQTELSPKQSDYLQKIHTAAQSLLGLLNDILDVSKVEAGRLELERIPFVLDEVIGRAAAIIAINAEQKGLAFVIETDPEIPRQLMGDPLRLGQVLLNLLSNAVKFTERGEVSLRIALSRREHDSAELKFEVQDSGIGISAADAARLFRPFTQADASTTRKYGGNGLGLVISQRLVEMMGGELRFRSQPGEGSVFYFSAHLGLPDALTARSVAPLPPALTPDLPMPDLPMPDLPMPDLPMPDLPMPDLPIPDLPGVGVETTARRPAPDAASASAPGISLERLQPLLDKACVQLDECDAAVDQTMEEILRIAALPGPVTKELAAAAKAIARYDYDVALDILRQIGRARPQPGASALGQEAERSDDLNS</sequence>
<dbReference type="InterPro" id="IPR003661">
    <property type="entry name" value="HisK_dim/P_dom"/>
</dbReference>
<keyword evidence="6 17" id="KW-0812">Transmembrane</keyword>
<feature type="coiled-coil region" evidence="15">
    <location>
        <begin position="217"/>
        <end position="273"/>
    </location>
</feature>
<dbReference type="Pfam" id="PF00512">
    <property type="entry name" value="HisKA"/>
    <property type="match status" value="1"/>
</dbReference>
<dbReference type="InterPro" id="IPR036097">
    <property type="entry name" value="HisK_dim/P_sf"/>
</dbReference>
<name>H8YYP4_9GAMM</name>
<dbReference type="AlphaFoldDB" id="H8YYP4"/>
<accession>H8YYP4</accession>
<keyword evidence="20" id="KW-1185">Reference proteome</keyword>
<evidence type="ECO:0000256" key="8">
    <source>
        <dbReference type="ARBA" id="ARBA00022777"/>
    </source>
</evidence>
<dbReference type="InterPro" id="IPR005467">
    <property type="entry name" value="His_kinase_dom"/>
</dbReference>
<feature type="transmembrane region" description="Helical" evidence="17">
    <location>
        <begin position="12"/>
        <end position="34"/>
    </location>
</feature>
<evidence type="ECO:0000256" key="10">
    <source>
        <dbReference type="ARBA" id="ARBA00022989"/>
    </source>
</evidence>
<dbReference type="InterPro" id="IPR004358">
    <property type="entry name" value="Sig_transdc_His_kin-like_C"/>
</dbReference>
<evidence type="ECO:0000256" key="6">
    <source>
        <dbReference type="ARBA" id="ARBA00022692"/>
    </source>
</evidence>
<dbReference type="GO" id="GO:0016020">
    <property type="term" value="C:membrane"/>
    <property type="evidence" value="ECO:0007669"/>
    <property type="project" value="UniProtKB-SubCell"/>
</dbReference>
<evidence type="ECO:0000256" key="13">
    <source>
        <dbReference type="ARBA" id="ARBA00064003"/>
    </source>
</evidence>
<evidence type="ECO:0000256" key="3">
    <source>
        <dbReference type="ARBA" id="ARBA00012438"/>
    </source>
</evidence>
<dbReference type="PROSITE" id="PS50109">
    <property type="entry name" value="HIS_KIN"/>
    <property type="match status" value="1"/>
</dbReference>
<dbReference type="GO" id="GO:0000155">
    <property type="term" value="F:phosphorelay sensor kinase activity"/>
    <property type="evidence" value="ECO:0007669"/>
    <property type="project" value="InterPro"/>
</dbReference>
<keyword evidence="8 19" id="KW-0418">Kinase</keyword>
<dbReference type="STRING" id="631362.Thi970DRAFT_01242"/>
<protein>
    <recommendedName>
        <fullName evidence="14">Sensory/regulatory protein RpfC</fullName>
        <ecNumber evidence="3">2.7.13.3</ecNumber>
    </recommendedName>
</protein>
<comment type="catalytic activity">
    <reaction evidence="1">
        <text>ATP + protein L-histidine = ADP + protein N-phospho-L-histidine.</text>
        <dbReference type="EC" id="2.7.13.3"/>
    </reaction>
</comment>
<dbReference type="FunFam" id="3.30.565.10:FF:000010">
    <property type="entry name" value="Sensor histidine kinase RcsC"/>
    <property type="match status" value="1"/>
</dbReference>
<evidence type="ECO:0000256" key="14">
    <source>
        <dbReference type="ARBA" id="ARBA00068150"/>
    </source>
</evidence>
<comment type="subunit">
    <text evidence="13">At low DSF concentrations, interacts with RpfF.</text>
</comment>
<reference evidence="20" key="1">
    <citation type="submission" date="2011-06" db="EMBL/GenBank/DDBJ databases">
        <authorList>
            <consortium name="US DOE Joint Genome Institute (JGI-PGF)"/>
            <person name="Lucas S."/>
            <person name="Han J."/>
            <person name="Lapidus A."/>
            <person name="Cheng J.-F."/>
            <person name="Goodwin L."/>
            <person name="Pitluck S."/>
            <person name="Peters L."/>
            <person name="Land M.L."/>
            <person name="Hauser L."/>
            <person name="Vogl K."/>
            <person name="Liu Z."/>
            <person name="Overmann J."/>
            <person name="Frigaard N.-U."/>
            <person name="Bryant D.A."/>
            <person name="Woyke T.J."/>
        </authorList>
    </citation>
    <scope>NUCLEOTIDE SEQUENCE [LARGE SCALE GENOMIC DNA]</scope>
    <source>
        <strain evidence="20">970</strain>
    </source>
</reference>
<keyword evidence="9" id="KW-0067">ATP-binding</keyword>
<evidence type="ECO:0000259" key="18">
    <source>
        <dbReference type="PROSITE" id="PS50109"/>
    </source>
</evidence>
<evidence type="ECO:0000256" key="9">
    <source>
        <dbReference type="ARBA" id="ARBA00022840"/>
    </source>
</evidence>
<keyword evidence="12 17" id="KW-0472">Membrane</keyword>
<dbReference type="HOGENOM" id="CLU_026913_0_0_6"/>
<proteinExistence type="predicted"/>
<gene>
    <name evidence="19" type="ORF">Thi970DRAFT_01242</name>
</gene>
<dbReference type="PRINTS" id="PR00344">
    <property type="entry name" value="BCTRLSENSOR"/>
</dbReference>
<evidence type="ECO:0000256" key="12">
    <source>
        <dbReference type="ARBA" id="ARBA00023136"/>
    </source>
</evidence>
<dbReference type="FunFam" id="1.10.287.130:FF:000002">
    <property type="entry name" value="Two-component osmosensing histidine kinase"/>
    <property type="match status" value="1"/>
</dbReference>
<dbReference type="InterPro" id="IPR036890">
    <property type="entry name" value="HATPase_C_sf"/>
</dbReference>
<dbReference type="Pfam" id="PF13675">
    <property type="entry name" value="PilJ"/>
    <property type="match status" value="1"/>
</dbReference>
<dbReference type="SMART" id="SM00387">
    <property type="entry name" value="HATPase_c"/>
    <property type="match status" value="1"/>
</dbReference>
<keyword evidence="11" id="KW-0902">Two-component regulatory system</keyword>
<reference evidence="19 20" key="2">
    <citation type="submission" date="2011-11" db="EMBL/GenBank/DDBJ databases">
        <authorList>
            <consortium name="US DOE Joint Genome Institute"/>
            <person name="Lucas S."/>
            <person name="Han J."/>
            <person name="Lapidus A."/>
            <person name="Cheng J.-F."/>
            <person name="Goodwin L."/>
            <person name="Pitluck S."/>
            <person name="Peters L."/>
            <person name="Ovchinnikova G."/>
            <person name="Zhang X."/>
            <person name="Detter J.C."/>
            <person name="Han C."/>
            <person name="Tapia R."/>
            <person name="Land M."/>
            <person name="Hauser L."/>
            <person name="Kyrpides N."/>
            <person name="Ivanova N."/>
            <person name="Pagani I."/>
            <person name="Vogl K."/>
            <person name="Liu Z."/>
            <person name="Overmann J."/>
            <person name="Frigaard N.-U."/>
            <person name="Bryant D."/>
            <person name="Woyke T."/>
        </authorList>
    </citation>
    <scope>NUCLEOTIDE SEQUENCE [LARGE SCALE GENOMIC DNA]</scope>
    <source>
        <strain evidence="19 20">970</strain>
    </source>
</reference>
<evidence type="ECO:0000256" key="16">
    <source>
        <dbReference type="SAM" id="MobiDB-lite"/>
    </source>
</evidence>
<evidence type="ECO:0000256" key="5">
    <source>
        <dbReference type="ARBA" id="ARBA00022679"/>
    </source>
</evidence>
<evidence type="ECO:0000256" key="2">
    <source>
        <dbReference type="ARBA" id="ARBA00004141"/>
    </source>
</evidence>
<dbReference type="eggNOG" id="COG2205">
    <property type="taxonomic scope" value="Bacteria"/>
</dbReference>
<dbReference type="Pfam" id="PF02518">
    <property type="entry name" value="HATPase_c"/>
    <property type="match status" value="1"/>
</dbReference>